<feature type="domain" description="HTH asnC-type" evidence="4">
    <location>
        <begin position="6"/>
        <end position="67"/>
    </location>
</feature>
<dbReference type="GO" id="GO:0043565">
    <property type="term" value="F:sequence-specific DNA binding"/>
    <property type="evidence" value="ECO:0007669"/>
    <property type="project" value="InterPro"/>
</dbReference>
<dbReference type="Gene3D" id="1.10.10.10">
    <property type="entry name" value="Winged helix-like DNA-binding domain superfamily/Winged helix DNA-binding domain"/>
    <property type="match status" value="1"/>
</dbReference>
<dbReference type="PANTHER" id="PTHR30154:SF46">
    <property type="entry name" value="TRANSCRIPTIONAL REGULATORY PROTEIN"/>
    <property type="match status" value="1"/>
</dbReference>
<dbReference type="Proteomes" id="UP001229244">
    <property type="component" value="Unassembled WGS sequence"/>
</dbReference>
<evidence type="ECO:0000259" key="4">
    <source>
        <dbReference type="PROSITE" id="PS50956"/>
    </source>
</evidence>
<dbReference type="EMBL" id="JAUSUL010000001">
    <property type="protein sequence ID" value="MDQ0314031.1"/>
    <property type="molecule type" value="Genomic_DNA"/>
</dbReference>
<dbReference type="InterPro" id="IPR036388">
    <property type="entry name" value="WH-like_DNA-bd_sf"/>
</dbReference>
<keyword evidence="6" id="KW-1185">Reference proteome</keyword>
<dbReference type="InterPro" id="IPR011008">
    <property type="entry name" value="Dimeric_a/b-barrel"/>
</dbReference>
<dbReference type="RefSeq" id="WP_306883817.1">
    <property type="nucleotide sequence ID" value="NZ_JAUSUL010000001.1"/>
</dbReference>
<evidence type="ECO:0000256" key="2">
    <source>
        <dbReference type="ARBA" id="ARBA00023125"/>
    </source>
</evidence>
<comment type="caution">
    <text evidence="5">The sequence shown here is derived from an EMBL/GenBank/DDBJ whole genome shotgun (WGS) entry which is preliminary data.</text>
</comment>
<accession>A0AAE3VLT4</accession>
<dbReference type="SUPFAM" id="SSF54909">
    <property type="entry name" value="Dimeric alpha+beta barrel"/>
    <property type="match status" value="1"/>
</dbReference>
<name>A0AAE3VLT4_9HYPH</name>
<dbReference type="InterPro" id="IPR036390">
    <property type="entry name" value="WH_DNA-bd_sf"/>
</dbReference>
<reference evidence="5" key="1">
    <citation type="submission" date="2023-07" db="EMBL/GenBank/DDBJ databases">
        <title>Genomic Encyclopedia of Type Strains, Phase IV (KMG-IV): sequencing the most valuable type-strain genomes for metagenomic binning, comparative biology and taxonomic classification.</title>
        <authorList>
            <person name="Goeker M."/>
        </authorList>
    </citation>
    <scope>NUCLEOTIDE SEQUENCE</scope>
    <source>
        <strain evidence="5">DSM 21202</strain>
    </source>
</reference>
<evidence type="ECO:0000256" key="3">
    <source>
        <dbReference type="ARBA" id="ARBA00023163"/>
    </source>
</evidence>
<dbReference type="Pfam" id="PF01037">
    <property type="entry name" value="AsnC_trans_reg"/>
    <property type="match status" value="1"/>
</dbReference>
<dbReference type="PROSITE" id="PS50956">
    <property type="entry name" value="HTH_ASNC_2"/>
    <property type="match status" value="1"/>
</dbReference>
<keyword evidence="1" id="KW-0805">Transcription regulation</keyword>
<sequence>MRETTVDSLDLKLLRALAEDGRASHVVLGDRIGLSASAVARRQRSLEESGLIAGYRAVIGLKALGLGTTVIVRITLDSQSEEALSAFETAVARCPSVIRCFLMAAADDYLVLVAARDIADYERIHTVELSRLPHVARLQSSFALREVVDRPMPIDALTR</sequence>
<evidence type="ECO:0000313" key="5">
    <source>
        <dbReference type="EMBL" id="MDQ0314031.1"/>
    </source>
</evidence>
<dbReference type="GO" id="GO:0043200">
    <property type="term" value="P:response to amino acid"/>
    <property type="evidence" value="ECO:0007669"/>
    <property type="project" value="TreeGrafter"/>
</dbReference>
<dbReference type="InterPro" id="IPR019888">
    <property type="entry name" value="Tscrpt_reg_AsnC-like"/>
</dbReference>
<evidence type="ECO:0000313" key="6">
    <source>
        <dbReference type="Proteomes" id="UP001229244"/>
    </source>
</evidence>
<protein>
    <submittedName>
        <fullName evidence="5">DNA-binding Lrp family transcriptional regulator</fullName>
    </submittedName>
</protein>
<keyword evidence="3" id="KW-0804">Transcription</keyword>
<organism evidence="5 6">
    <name type="scientific">Amorphus orientalis</name>
    <dbReference type="NCBI Taxonomy" id="649198"/>
    <lineage>
        <taxon>Bacteria</taxon>
        <taxon>Pseudomonadati</taxon>
        <taxon>Pseudomonadota</taxon>
        <taxon>Alphaproteobacteria</taxon>
        <taxon>Hyphomicrobiales</taxon>
        <taxon>Amorphaceae</taxon>
        <taxon>Amorphus</taxon>
    </lineage>
</organism>
<dbReference type="PRINTS" id="PR00033">
    <property type="entry name" value="HTHASNC"/>
</dbReference>
<dbReference type="AlphaFoldDB" id="A0AAE3VLT4"/>
<proteinExistence type="predicted"/>
<evidence type="ECO:0000256" key="1">
    <source>
        <dbReference type="ARBA" id="ARBA00023015"/>
    </source>
</evidence>
<dbReference type="SMART" id="SM00344">
    <property type="entry name" value="HTH_ASNC"/>
    <property type="match status" value="1"/>
</dbReference>
<dbReference type="Gene3D" id="3.30.70.920">
    <property type="match status" value="1"/>
</dbReference>
<gene>
    <name evidence="5" type="ORF">J2S73_000468</name>
</gene>
<dbReference type="PANTHER" id="PTHR30154">
    <property type="entry name" value="LEUCINE-RESPONSIVE REGULATORY PROTEIN"/>
    <property type="match status" value="1"/>
</dbReference>
<dbReference type="InterPro" id="IPR000485">
    <property type="entry name" value="AsnC-type_HTH_dom"/>
</dbReference>
<keyword evidence="2 5" id="KW-0238">DNA-binding</keyword>
<dbReference type="InterPro" id="IPR019887">
    <property type="entry name" value="Tscrpt_reg_AsnC/Lrp_C"/>
</dbReference>
<dbReference type="SUPFAM" id="SSF46785">
    <property type="entry name" value="Winged helix' DNA-binding domain"/>
    <property type="match status" value="1"/>
</dbReference>
<dbReference type="GO" id="GO:0005829">
    <property type="term" value="C:cytosol"/>
    <property type="evidence" value="ECO:0007669"/>
    <property type="project" value="TreeGrafter"/>
</dbReference>
<dbReference type="Pfam" id="PF13404">
    <property type="entry name" value="HTH_AsnC-type"/>
    <property type="match status" value="1"/>
</dbReference>